<dbReference type="SUPFAM" id="SSF55874">
    <property type="entry name" value="ATPase domain of HSP90 chaperone/DNA topoisomerase II/histidine kinase"/>
    <property type="match status" value="1"/>
</dbReference>
<dbReference type="InterPro" id="IPR036890">
    <property type="entry name" value="HATPase_C_sf"/>
</dbReference>
<reference evidence="3" key="1">
    <citation type="submission" date="2019-08" db="EMBL/GenBank/DDBJ databases">
        <authorList>
            <person name="Kucharzyk K."/>
            <person name="Murdoch R.W."/>
            <person name="Higgins S."/>
            <person name="Loffler F."/>
        </authorList>
    </citation>
    <scope>NUCLEOTIDE SEQUENCE</scope>
</reference>
<dbReference type="PANTHER" id="PTHR43547">
    <property type="entry name" value="TWO-COMPONENT HISTIDINE KINASE"/>
    <property type="match status" value="1"/>
</dbReference>
<dbReference type="Pfam" id="PF02518">
    <property type="entry name" value="HATPase_c"/>
    <property type="match status" value="1"/>
</dbReference>
<dbReference type="InterPro" id="IPR003594">
    <property type="entry name" value="HATPase_dom"/>
</dbReference>
<dbReference type="InterPro" id="IPR004358">
    <property type="entry name" value="Sig_transdc_His_kin-like_C"/>
</dbReference>
<comment type="caution">
    <text evidence="3">The sequence shown here is derived from an EMBL/GenBank/DDBJ whole genome shotgun (WGS) entry which is preliminary data.</text>
</comment>
<dbReference type="GO" id="GO:0000155">
    <property type="term" value="F:phosphorelay sensor kinase activity"/>
    <property type="evidence" value="ECO:0007669"/>
    <property type="project" value="TreeGrafter"/>
</dbReference>
<evidence type="ECO:0000313" key="3">
    <source>
        <dbReference type="EMBL" id="MPN52365.1"/>
    </source>
</evidence>
<sequence length="144" mass="16109">MYNLISNSIKFTADNEIITVNLDYGVNNIIISVCDNGIGMSKECIENVFIGFQRDLHGPYIFGNGLGLKITKAYVEALEGTIDIKSAPGEGTCVTVQFPKRHVYEKSVLLCSFDQLEKQKLRMEFEECIIRNSPGNDNVTLYGF</sequence>
<evidence type="ECO:0000256" key="1">
    <source>
        <dbReference type="ARBA" id="ARBA00022553"/>
    </source>
</evidence>
<dbReference type="EC" id="2.7.-.-" evidence="3"/>
<dbReference type="AlphaFoldDB" id="A0A645IM15"/>
<dbReference type="CDD" id="cd00075">
    <property type="entry name" value="HATPase"/>
    <property type="match status" value="1"/>
</dbReference>
<feature type="domain" description="Histidine kinase" evidence="2">
    <location>
        <begin position="1"/>
        <end position="102"/>
    </location>
</feature>
<name>A0A645IM15_9ZZZZ</name>
<dbReference type="InterPro" id="IPR005467">
    <property type="entry name" value="His_kinase_dom"/>
</dbReference>
<dbReference type="Gene3D" id="3.30.565.10">
    <property type="entry name" value="Histidine kinase-like ATPase, C-terminal domain"/>
    <property type="match status" value="1"/>
</dbReference>
<keyword evidence="1" id="KW-0597">Phosphoprotein</keyword>
<evidence type="ECO:0000259" key="2">
    <source>
        <dbReference type="PROSITE" id="PS50109"/>
    </source>
</evidence>
<dbReference type="PROSITE" id="PS50109">
    <property type="entry name" value="HIS_KIN"/>
    <property type="match status" value="1"/>
</dbReference>
<dbReference type="SMART" id="SM00387">
    <property type="entry name" value="HATPase_c"/>
    <property type="match status" value="1"/>
</dbReference>
<protein>
    <submittedName>
        <fullName evidence="3">Adaptive-response sensory-kinase SasA</fullName>
        <ecNumber evidence="3">2.7.-.-</ecNumber>
    </submittedName>
</protein>
<organism evidence="3">
    <name type="scientific">bioreactor metagenome</name>
    <dbReference type="NCBI Taxonomy" id="1076179"/>
    <lineage>
        <taxon>unclassified sequences</taxon>
        <taxon>metagenomes</taxon>
        <taxon>ecological metagenomes</taxon>
    </lineage>
</organism>
<dbReference type="EMBL" id="VSSQ01118407">
    <property type="protein sequence ID" value="MPN52365.1"/>
    <property type="molecule type" value="Genomic_DNA"/>
</dbReference>
<keyword evidence="3" id="KW-0418">Kinase</keyword>
<proteinExistence type="predicted"/>
<accession>A0A645IM15</accession>
<dbReference type="PRINTS" id="PR00344">
    <property type="entry name" value="BCTRLSENSOR"/>
</dbReference>
<keyword evidence="3" id="KW-0808">Transferase</keyword>
<gene>
    <name evidence="3" type="primary">sasA_342</name>
    <name evidence="3" type="ORF">SDC9_200026</name>
</gene>
<dbReference type="PANTHER" id="PTHR43547:SF2">
    <property type="entry name" value="HYBRID SIGNAL TRANSDUCTION HISTIDINE KINASE C"/>
    <property type="match status" value="1"/>
</dbReference>